<dbReference type="Pfam" id="PF00589">
    <property type="entry name" value="Phage_integrase"/>
    <property type="match status" value="1"/>
</dbReference>
<evidence type="ECO:0000256" key="1">
    <source>
        <dbReference type="ARBA" id="ARBA00022908"/>
    </source>
</evidence>
<feature type="domain" description="Tyr recombinase" evidence="3">
    <location>
        <begin position="198"/>
        <end position="374"/>
    </location>
</feature>
<dbReference type="InterPro" id="IPR011010">
    <property type="entry name" value="DNA_brk_join_enz"/>
</dbReference>
<dbReference type="HOGENOM" id="CLU_027562_32_0_6"/>
<dbReference type="InterPro" id="IPR050090">
    <property type="entry name" value="Tyrosine_recombinase_XerCD"/>
</dbReference>
<dbReference type="Proteomes" id="UP000001870">
    <property type="component" value="Chromosome"/>
</dbReference>
<evidence type="ECO:0000313" key="4">
    <source>
        <dbReference type="EMBL" id="AEA99480.2"/>
    </source>
</evidence>
<dbReference type="GO" id="GO:0015074">
    <property type="term" value="P:DNA integration"/>
    <property type="evidence" value="ECO:0007669"/>
    <property type="project" value="UniProtKB-KW"/>
</dbReference>
<dbReference type="GO" id="GO:0003677">
    <property type="term" value="F:DNA binding"/>
    <property type="evidence" value="ECO:0007669"/>
    <property type="project" value="InterPro"/>
</dbReference>
<dbReference type="Gene3D" id="1.10.443.10">
    <property type="entry name" value="Intergrase catalytic core"/>
    <property type="match status" value="1"/>
</dbReference>
<keyword evidence="5" id="KW-1185">Reference proteome</keyword>
<evidence type="ECO:0000313" key="5">
    <source>
        <dbReference type="Proteomes" id="UP000001870"/>
    </source>
</evidence>
<protein>
    <submittedName>
        <fullName evidence="4">Integrase</fullName>
    </submittedName>
</protein>
<reference evidence="4 5" key="2">
    <citation type="journal article" date="2015" name="Antonie Van Leeuwenhoek">
        <title>Ecophysiological diversity of a novel member of the genus Alteromonas, and description of Alteromonas mediterranea sp. nov.</title>
        <authorList>
            <person name="Ivanova E.P."/>
            <person name="Lopez-Perez M."/>
            <person name="Zabalos M."/>
            <person name="Nguyen S.H."/>
            <person name="Webb H.K."/>
            <person name="Ryan J."/>
            <person name="Lagutin K."/>
            <person name="Vyssotski M."/>
            <person name="Crawford R.J."/>
            <person name="Rodriguez-Valera F."/>
        </authorList>
    </citation>
    <scope>NUCLEOTIDE SEQUENCE [LARGE SCALE GENOMIC DNA]</scope>
    <source>
        <strain evidence="5">DSM 17117 / CIP 110805 / LMG 28347 / Deep ecotype</strain>
    </source>
</reference>
<name>F2G4H0_ALTMD</name>
<accession>F2G4H0</accession>
<dbReference type="PROSITE" id="PS51898">
    <property type="entry name" value="TYR_RECOMBINASE"/>
    <property type="match status" value="1"/>
</dbReference>
<gene>
    <name evidence="4" type="ordered locus">MADE_1016780</name>
</gene>
<dbReference type="CDD" id="cd00796">
    <property type="entry name" value="INT_Rci_Hp1_C"/>
    <property type="match status" value="1"/>
</dbReference>
<dbReference type="AlphaFoldDB" id="F2G4H0"/>
<sequence length="380" mass="43749">MPKWWNNFPLWRTLYNGSNKMANITISKGTRKNGVSYTARVRQKQSGIITFSKSKTFNTKSAANKWAKETAHKVENNTKDEPYSYIDISVGELIQNYIKAKDGSDKPLGRTARYSLNQLCRYPIAKVIASRLNSNDIVDFCIERRKKTASQTISIDVSCLRKVLRVARSMFHVAADDSAVINAYPALHDLKLIAKSNRRNRRVSADEYSALLKEFQKMSYHHCNEIPYTDMFMMSLLTCCRIGELCELKWKDLNVEQRHILVRNRKSPSGSQNNNSILPLLGESLSIILKQPKLEERIFPYNSRSVTAGFRRARKRLGIVDLRYHDLRREGASRLIEAGMSVEETSRITGHKDLNILWNVYVSITPEHIQSRFEKLRTLT</sequence>
<keyword evidence="1" id="KW-0229">DNA integration</keyword>
<evidence type="ECO:0000259" key="3">
    <source>
        <dbReference type="PROSITE" id="PS51898"/>
    </source>
</evidence>
<keyword evidence="2" id="KW-0233">DNA recombination</keyword>
<reference evidence="4 5" key="1">
    <citation type="journal article" date="2008" name="ISME J.">
        <title>Comparative genomics of two ecotypes of the marine planktonic copiotroph Alteromonas macleodii suggests alternative lifestyles associated with different kinds of particulate organic matter.</title>
        <authorList>
            <person name="Ivars-Martinez E."/>
            <person name="Martin-Cuadrado A.B."/>
            <person name="D'Auria G."/>
            <person name="Mira A."/>
            <person name="Ferriera S."/>
            <person name="Johnson J."/>
            <person name="Friedman R."/>
            <person name="Rodriguez-Valera F."/>
        </authorList>
    </citation>
    <scope>NUCLEOTIDE SEQUENCE [LARGE SCALE GENOMIC DNA]</scope>
    <source>
        <strain evidence="5">DSM 17117 / CIP 110805 / LMG 28347 / Deep ecotype</strain>
    </source>
</reference>
<dbReference type="InterPro" id="IPR013762">
    <property type="entry name" value="Integrase-like_cat_sf"/>
</dbReference>
<dbReference type="PANTHER" id="PTHR30349">
    <property type="entry name" value="PHAGE INTEGRASE-RELATED"/>
    <property type="match status" value="1"/>
</dbReference>
<dbReference type="GO" id="GO:0006310">
    <property type="term" value="P:DNA recombination"/>
    <property type="evidence" value="ECO:0007669"/>
    <property type="project" value="UniProtKB-KW"/>
</dbReference>
<dbReference type="KEGG" id="amc:MADE_1016780"/>
<dbReference type="EMBL" id="CP001103">
    <property type="protein sequence ID" value="AEA99480.2"/>
    <property type="molecule type" value="Genomic_DNA"/>
</dbReference>
<organism evidence="4 5">
    <name type="scientific">Alteromonas mediterranea (strain DSM 17117 / CIP 110805 / LMG 28347 / Deep ecotype)</name>
    <dbReference type="NCBI Taxonomy" id="1774373"/>
    <lineage>
        <taxon>Bacteria</taxon>
        <taxon>Pseudomonadati</taxon>
        <taxon>Pseudomonadota</taxon>
        <taxon>Gammaproteobacteria</taxon>
        <taxon>Alteromonadales</taxon>
        <taxon>Alteromonadaceae</taxon>
        <taxon>Alteromonas/Salinimonas group</taxon>
        <taxon>Alteromonas</taxon>
    </lineage>
</organism>
<evidence type="ECO:0000256" key="2">
    <source>
        <dbReference type="ARBA" id="ARBA00023172"/>
    </source>
</evidence>
<dbReference type="InterPro" id="IPR002104">
    <property type="entry name" value="Integrase_catalytic"/>
</dbReference>
<dbReference type="PANTHER" id="PTHR30349:SF94">
    <property type="entry name" value="INTEGRASE_RECOMBINASE HI_1414-RELATED"/>
    <property type="match status" value="1"/>
</dbReference>
<proteinExistence type="predicted"/>
<dbReference type="SUPFAM" id="SSF56349">
    <property type="entry name" value="DNA breaking-rejoining enzymes"/>
    <property type="match status" value="1"/>
</dbReference>